<dbReference type="GO" id="GO:0003677">
    <property type="term" value="F:DNA binding"/>
    <property type="evidence" value="ECO:0007669"/>
    <property type="project" value="UniProtKB-KW"/>
</dbReference>
<dbReference type="CDD" id="cd17535">
    <property type="entry name" value="REC_NarL-like"/>
    <property type="match status" value="1"/>
</dbReference>
<dbReference type="SUPFAM" id="SSF46894">
    <property type="entry name" value="C-terminal effector domain of the bipartite response regulators"/>
    <property type="match status" value="1"/>
</dbReference>
<evidence type="ECO:0000256" key="3">
    <source>
        <dbReference type="ARBA" id="ARBA00023125"/>
    </source>
</evidence>
<dbReference type="CDD" id="cd06170">
    <property type="entry name" value="LuxR_C_like"/>
    <property type="match status" value="1"/>
</dbReference>
<keyword evidence="9" id="KW-1185">Reference proteome</keyword>
<dbReference type="InterPro" id="IPR001789">
    <property type="entry name" value="Sig_transdc_resp-reg_receiver"/>
</dbReference>
<dbReference type="eggNOG" id="COG2197">
    <property type="taxonomic scope" value="Bacteria"/>
</dbReference>
<accession>Q1IV27</accession>
<dbReference type="SMART" id="SM00421">
    <property type="entry name" value="HTH_LUXR"/>
    <property type="match status" value="1"/>
</dbReference>
<dbReference type="PROSITE" id="PS50043">
    <property type="entry name" value="HTH_LUXR_2"/>
    <property type="match status" value="1"/>
</dbReference>
<dbReference type="Pfam" id="PF00072">
    <property type="entry name" value="Response_reg"/>
    <property type="match status" value="1"/>
</dbReference>
<dbReference type="Gene3D" id="3.40.50.2300">
    <property type="match status" value="1"/>
</dbReference>
<dbReference type="SMART" id="SM00448">
    <property type="entry name" value="REC"/>
    <property type="match status" value="1"/>
</dbReference>
<dbReference type="KEGG" id="aba:Acid345_0268"/>
<evidence type="ECO:0000313" key="9">
    <source>
        <dbReference type="Proteomes" id="UP000002432"/>
    </source>
</evidence>
<dbReference type="InterPro" id="IPR039420">
    <property type="entry name" value="WalR-like"/>
</dbReference>
<sequence>MAELIRVVIADDHAVLRESLVALLNSQPDIEVMGSASNGTEALEIVQKVHPDVLVLDLAMPAGDGFDVLRTLDRAGTRVASVVLTGSESQQDYVQVVRLGARGLVLKGDDPSKLFAAIRAVADGELAFSDEVARGVLNAMAAEPQPAPTNLARLSERERQISFLVARGYKNKDIANELTISENTVKRHLQSIFSKTGARDRLELAVLALNEISAKAA</sequence>
<dbReference type="InterPro" id="IPR011006">
    <property type="entry name" value="CheY-like_superfamily"/>
</dbReference>
<dbReference type="STRING" id="204669.Acid345_0268"/>
<dbReference type="GO" id="GO:0000160">
    <property type="term" value="P:phosphorelay signal transduction system"/>
    <property type="evidence" value="ECO:0007669"/>
    <property type="project" value="InterPro"/>
</dbReference>
<name>Q1IV27_KORVE</name>
<dbReference type="PRINTS" id="PR00038">
    <property type="entry name" value="HTHLUXR"/>
</dbReference>
<dbReference type="PROSITE" id="PS00622">
    <property type="entry name" value="HTH_LUXR_1"/>
    <property type="match status" value="1"/>
</dbReference>
<keyword evidence="4" id="KW-0804">Transcription</keyword>
<proteinExistence type="predicted"/>
<dbReference type="AlphaFoldDB" id="Q1IV27"/>
<organism evidence="8 9">
    <name type="scientific">Koribacter versatilis (strain Ellin345)</name>
    <dbReference type="NCBI Taxonomy" id="204669"/>
    <lineage>
        <taxon>Bacteria</taxon>
        <taxon>Pseudomonadati</taxon>
        <taxon>Acidobacteriota</taxon>
        <taxon>Terriglobia</taxon>
        <taxon>Terriglobales</taxon>
        <taxon>Candidatus Korobacteraceae</taxon>
        <taxon>Candidatus Korobacter</taxon>
    </lineage>
</organism>
<keyword evidence="3" id="KW-0238">DNA-binding</keyword>
<dbReference type="HOGENOM" id="CLU_000445_90_10_0"/>
<dbReference type="InterPro" id="IPR000792">
    <property type="entry name" value="Tscrpt_reg_LuxR_C"/>
</dbReference>
<dbReference type="RefSeq" id="WP_011521075.1">
    <property type="nucleotide sequence ID" value="NC_008009.1"/>
</dbReference>
<dbReference type="PROSITE" id="PS50110">
    <property type="entry name" value="RESPONSE_REGULATORY"/>
    <property type="match status" value="1"/>
</dbReference>
<evidence type="ECO:0000256" key="4">
    <source>
        <dbReference type="ARBA" id="ARBA00023163"/>
    </source>
</evidence>
<dbReference type="InterPro" id="IPR016032">
    <property type="entry name" value="Sig_transdc_resp-reg_C-effctor"/>
</dbReference>
<keyword evidence="1 5" id="KW-0597">Phosphoprotein</keyword>
<dbReference type="Proteomes" id="UP000002432">
    <property type="component" value="Chromosome"/>
</dbReference>
<dbReference type="GO" id="GO:0006355">
    <property type="term" value="P:regulation of DNA-templated transcription"/>
    <property type="evidence" value="ECO:0007669"/>
    <property type="project" value="InterPro"/>
</dbReference>
<feature type="domain" description="Response regulatory" evidence="7">
    <location>
        <begin position="6"/>
        <end position="122"/>
    </location>
</feature>
<evidence type="ECO:0000259" key="7">
    <source>
        <dbReference type="PROSITE" id="PS50110"/>
    </source>
</evidence>
<feature type="modified residue" description="4-aspartylphosphate" evidence="5">
    <location>
        <position position="57"/>
    </location>
</feature>
<evidence type="ECO:0000256" key="2">
    <source>
        <dbReference type="ARBA" id="ARBA00023015"/>
    </source>
</evidence>
<protein>
    <submittedName>
        <fullName evidence="8">Two component transcriptional regulator, LuxR family</fullName>
    </submittedName>
</protein>
<evidence type="ECO:0000256" key="5">
    <source>
        <dbReference type="PROSITE-ProRule" id="PRU00169"/>
    </source>
</evidence>
<evidence type="ECO:0000313" key="8">
    <source>
        <dbReference type="EMBL" id="ABF39273.1"/>
    </source>
</evidence>
<dbReference type="SUPFAM" id="SSF52172">
    <property type="entry name" value="CheY-like"/>
    <property type="match status" value="1"/>
</dbReference>
<evidence type="ECO:0000259" key="6">
    <source>
        <dbReference type="PROSITE" id="PS50043"/>
    </source>
</evidence>
<reference evidence="8 9" key="1">
    <citation type="journal article" date="2009" name="Appl. Environ. Microbiol.">
        <title>Three genomes from the phylum Acidobacteria provide insight into the lifestyles of these microorganisms in soils.</title>
        <authorList>
            <person name="Ward N.L."/>
            <person name="Challacombe J.F."/>
            <person name="Janssen P.H."/>
            <person name="Henrissat B."/>
            <person name="Coutinho P.M."/>
            <person name="Wu M."/>
            <person name="Xie G."/>
            <person name="Haft D.H."/>
            <person name="Sait M."/>
            <person name="Badger J."/>
            <person name="Barabote R.D."/>
            <person name="Bradley B."/>
            <person name="Brettin T.S."/>
            <person name="Brinkac L.M."/>
            <person name="Bruce D."/>
            <person name="Creasy T."/>
            <person name="Daugherty S.C."/>
            <person name="Davidsen T.M."/>
            <person name="DeBoy R.T."/>
            <person name="Detter J.C."/>
            <person name="Dodson R.J."/>
            <person name="Durkin A.S."/>
            <person name="Ganapathy A."/>
            <person name="Gwinn-Giglio M."/>
            <person name="Han C.S."/>
            <person name="Khouri H."/>
            <person name="Kiss H."/>
            <person name="Kothari S.P."/>
            <person name="Madupu R."/>
            <person name="Nelson K.E."/>
            <person name="Nelson W.C."/>
            <person name="Paulsen I."/>
            <person name="Penn K."/>
            <person name="Ren Q."/>
            <person name="Rosovitz M.J."/>
            <person name="Selengut J.D."/>
            <person name="Shrivastava S."/>
            <person name="Sullivan S.A."/>
            <person name="Tapia R."/>
            <person name="Thompson L.S."/>
            <person name="Watkins K.L."/>
            <person name="Yang Q."/>
            <person name="Yu C."/>
            <person name="Zafar N."/>
            <person name="Zhou L."/>
            <person name="Kuske C.R."/>
        </authorList>
    </citation>
    <scope>NUCLEOTIDE SEQUENCE [LARGE SCALE GENOMIC DNA]</scope>
    <source>
        <strain evidence="8 9">Ellin345</strain>
    </source>
</reference>
<dbReference type="PANTHER" id="PTHR43214">
    <property type="entry name" value="TWO-COMPONENT RESPONSE REGULATOR"/>
    <property type="match status" value="1"/>
</dbReference>
<keyword evidence="2" id="KW-0805">Transcription regulation</keyword>
<evidence type="ECO:0000256" key="1">
    <source>
        <dbReference type="ARBA" id="ARBA00022553"/>
    </source>
</evidence>
<dbReference type="EMBL" id="CP000360">
    <property type="protein sequence ID" value="ABF39273.1"/>
    <property type="molecule type" value="Genomic_DNA"/>
</dbReference>
<dbReference type="Pfam" id="PF00196">
    <property type="entry name" value="GerE"/>
    <property type="match status" value="1"/>
</dbReference>
<feature type="domain" description="HTH luxR-type" evidence="6">
    <location>
        <begin position="147"/>
        <end position="212"/>
    </location>
</feature>
<dbReference type="InterPro" id="IPR058245">
    <property type="entry name" value="NreC/VraR/RcsB-like_REC"/>
</dbReference>
<dbReference type="EnsemblBacteria" id="ABF39273">
    <property type="protein sequence ID" value="ABF39273"/>
    <property type="gene ID" value="Acid345_0268"/>
</dbReference>
<dbReference type="PANTHER" id="PTHR43214:SF24">
    <property type="entry name" value="TRANSCRIPTIONAL REGULATORY PROTEIN NARL-RELATED"/>
    <property type="match status" value="1"/>
</dbReference>
<dbReference type="OrthoDB" id="118459at2"/>
<gene>
    <name evidence="8" type="ordered locus">Acid345_0268</name>
</gene>